<name>A0A3N0GGR7_9ACTN</name>
<comment type="caution">
    <text evidence="8">The sequence shown here is derived from an EMBL/GenBank/DDBJ whole genome shotgun (WGS) entry which is preliminary data.</text>
</comment>
<evidence type="ECO:0000313" key="8">
    <source>
        <dbReference type="EMBL" id="RNM11657.1"/>
    </source>
</evidence>
<comment type="subcellular location">
    <subcellularLocation>
        <location evidence="1">Membrane</location>
        <topology evidence="1">Multi-pass membrane protein</topology>
    </subcellularLocation>
</comment>
<evidence type="ECO:0000313" key="9">
    <source>
        <dbReference type="Proteomes" id="UP000279994"/>
    </source>
</evidence>
<dbReference type="AlphaFoldDB" id="A0A3N0GGR7"/>
<dbReference type="InterPro" id="IPR011547">
    <property type="entry name" value="SLC26A/SulP_dom"/>
</dbReference>
<feature type="transmembrane region" description="Helical" evidence="6">
    <location>
        <begin position="46"/>
        <end position="65"/>
    </location>
</feature>
<feature type="transmembrane region" description="Helical" evidence="6">
    <location>
        <begin position="236"/>
        <end position="255"/>
    </location>
</feature>
<keyword evidence="2 6" id="KW-0812">Transmembrane</keyword>
<dbReference type="InterPro" id="IPR002645">
    <property type="entry name" value="STAS_dom"/>
</dbReference>
<dbReference type="RefSeq" id="WP_123224887.1">
    <property type="nucleotide sequence ID" value="NZ_RJSF01000047.1"/>
</dbReference>
<evidence type="ECO:0000256" key="5">
    <source>
        <dbReference type="SAM" id="MobiDB-lite"/>
    </source>
</evidence>
<evidence type="ECO:0000256" key="6">
    <source>
        <dbReference type="SAM" id="Phobius"/>
    </source>
</evidence>
<feature type="transmembrane region" description="Helical" evidence="6">
    <location>
        <begin position="94"/>
        <end position="113"/>
    </location>
</feature>
<dbReference type="EMBL" id="RJSF01000047">
    <property type="protein sequence ID" value="RNM11657.1"/>
    <property type="molecule type" value="Genomic_DNA"/>
</dbReference>
<feature type="compositionally biased region" description="Basic and acidic residues" evidence="5">
    <location>
        <begin position="564"/>
        <end position="575"/>
    </location>
</feature>
<evidence type="ECO:0000256" key="2">
    <source>
        <dbReference type="ARBA" id="ARBA00022692"/>
    </source>
</evidence>
<evidence type="ECO:0000256" key="3">
    <source>
        <dbReference type="ARBA" id="ARBA00022989"/>
    </source>
</evidence>
<evidence type="ECO:0000256" key="4">
    <source>
        <dbReference type="ARBA" id="ARBA00023136"/>
    </source>
</evidence>
<dbReference type="Pfam" id="PF01740">
    <property type="entry name" value="STAS"/>
    <property type="match status" value="1"/>
</dbReference>
<keyword evidence="3 6" id="KW-1133">Transmembrane helix</keyword>
<feature type="transmembrane region" description="Helical" evidence="6">
    <location>
        <begin position="195"/>
        <end position="216"/>
    </location>
</feature>
<feature type="domain" description="STAS" evidence="7">
    <location>
        <begin position="429"/>
        <end position="540"/>
    </location>
</feature>
<dbReference type="Proteomes" id="UP000279994">
    <property type="component" value="Unassembled WGS sequence"/>
</dbReference>
<feature type="transmembrane region" description="Helical" evidence="6">
    <location>
        <begin position="372"/>
        <end position="403"/>
    </location>
</feature>
<reference evidence="8 9" key="1">
    <citation type="submission" date="2018-11" db="EMBL/GenBank/DDBJ databases">
        <authorList>
            <person name="Li F."/>
        </authorList>
    </citation>
    <scope>NUCLEOTIDE SEQUENCE [LARGE SCALE GENOMIC DNA]</scope>
    <source>
        <strain evidence="8 9">Gsoil 818</strain>
    </source>
</reference>
<dbReference type="PROSITE" id="PS50801">
    <property type="entry name" value="STAS"/>
    <property type="match status" value="1"/>
</dbReference>
<evidence type="ECO:0000259" key="7">
    <source>
        <dbReference type="PROSITE" id="PS50801"/>
    </source>
</evidence>
<dbReference type="InterPro" id="IPR036513">
    <property type="entry name" value="STAS_dom_sf"/>
</dbReference>
<proteinExistence type="predicted"/>
<feature type="transmembrane region" description="Helical" evidence="6">
    <location>
        <begin position="21"/>
        <end position="40"/>
    </location>
</feature>
<gene>
    <name evidence="8" type="ORF">EFL26_21055</name>
</gene>
<keyword evidence="9" id="KW-1185">Reference proteome</keyword>
<evidence type="ECO:0000256" key="1">
    <source>
        <dbReference type="ARBA" id="ARBA00004141"/>
    </source>
</evidence>
<dbReference type="Pfam" id="PF00916">
    <property type="entry name" value="Sulfate_transp"/>
    <property type="match status" value="1"/>
</dbReference>
<feature type="transmembrane region" description="Helical" evidence="6">
    <location>
        <begin position="120"/>
        <end position="139"/>
    </location>
</feature>
<dbReference type="OrthoDB" id="9769739at2"/>
<dbReference type="SUPFAM" id="SSF52091">
    <property type="entry name" value="SpoIIaa-like"/>
    <property type="match status" value="1"/>
</dbReference>
<feature type="transmembrane region" description="Helical" evidence="6">
    <location>
        <begin position="343"/>
        <end position="365"/>
    </location>
</feature>
<keyword evidence="4 6" id="KW-0472">Membrane</keyword>
<feature type="region of interest" description="Disordered" evidence="5">
    <location>
        <begin position="550"/>
        <end position="575"/>
    </location>
</feature>
<dbReference type="GO" id="GO:0016020">
    <property type="term" value="C:membrane"/>
    <property type="evidence" value="ECO:0007669"/>
    <property type="project" value="UniProtKB-SubCell"/>
</dbReference>
<feature type="transmembrane region" description="Helical" evidence="6">
    <location>
        <begin position="171"/>
        <end position="188"/>
    </location>
</feature>
<dbReference type="GO" id="GO:0055085">
    <property type="term" value="P:transmembrane transport"/>
    <property type="evidence" value="ECO:0007669"/>
    <property type="project" value="InterPro"/>
</dbReference>
<organism evidence="8 9">
    <name type="scientific">Nocardioides pocheonensis</name>
    <dbReference type="NCBI Taxonomy" id="661485"/>
    <lineage>
        <taxon>Bacteria</taxon>
        <taxon>Bacillati</taxon>
        <taxon>Actinomycetota</taxon>
        <taxon>Actinomycetes</taxon>
        <taxon>Propionibacteriales</taxon>
        <taxon>Nocardioidaceae</taxon>
        <taxon>Nocardioides</taxon>
    </lineage>
</organism>
<protein>
    <submittedName>
        <fullName evidence="8">SulP family inorganic anion transporter</fullName>
    </submittedName>
</protein>
<feature type="transmembrane region" description="Helical" evidence="6">
    <location>
        <begin position="316"/>
        <end position="337"/>
    </location>
</feature>
<dbReference type="CDD" id="cd07042">
    <property type="entry name" value="STAS_SulP_like_sulfate_transporter"/>
    <property type="match status" value="1"/>
</dbReference>
<sequence>MNVHLLPRRSEWAAATRRPAGDLLAGLVVGLVALPLALGFGVSSGMGAGAGLVTAIVAGVVAAVFGGSNLQVSGPTGAMTVVLVPIIARYGGDGVLVVGLLAGLILIGLAYAGLGRFIRYVPVSVVEGFTLGIAVIIALQQVPAALGVHVHAEKAVALAARAVAAWVDSPHWAALGLTGAVTALILLVTRFRPSLPIALLAVALATAANSALGLHAETIGALPSTLPAPSLPHIPWAHLDALLLPAIAVAALAALESLLSATVADAMSVGQRHDPDRELFGQGLANLASPLFGGIPATAAIARTAVNVRAGASTRLAAVTHAIVLLLVMLVASRWVADIPLAALAGVLITTAGQMVRVSSVAALLRSTRGDAAVLVITAAATILADLVTAVILGLVVAGAFALRQAALSATLHEEPLDAGPLDASDHGDEERALLDQQIVVYRLDGPLFFAAAHDFLLELSEVSNVRVVVLRMSRISSIDATGAAVLADTITRLEARGITVLLSGVRAHQEQVLASLGVYDQLASEHHLFDTTPEAIAHARIHAARVAHVPDPDHLPHGPNGEAAHHPHSEREVS</sequence>
<dbReference type="PANTHER" id="PTHR11814">
    <property type="entry name" value="SULFATE TRANSPORTER"/>
    <property type="match status" value="1"/>
</dbReference>
<dbReference type="InterPro" id="IPR001902">
    <property type="entry name" value="SLC26A/SulP_fam"/>
</dbReference>
<accession>A0A3N0GGR7</accession>
<dbReference type="Gene3D" id="3.30.750.24">
    <property type="entry name" value="STAS domain"/>
    <property type="match status" value="1"/>
</dbReference>